<dbReference type="InterPro" id="IPR013815">
    <property type="entry name" value="ATP_grasp_subdomain_1"/>
</dbReference>
<protein>
    <recommendedName>
        <fullName evidence="4 17">Biotin carboxylase</fullName>
        <ecNumber evidence="4 17">6.3.4.14</ecNumber>
    </recommendedName>
    <alternativeName>
        <fullName evidence="17">Acetyl-coenzyme A carboxylase biotin carboxylase subunit A</fullName>
    </alternativeName>
</protein>
<keyword evidence="10 16" id="KW-0067">ATP-binding</keyword>
<dbReference type="Pfam" id="PF02785">
    <property type="entry name" value="Biotin_carb_C"/>
    <property type="match status" value="1"/>
</dbReference>
<dbReference type="PANTHER" id="PTHR48095">
    <property type="entry name" value="PYRUVATE CARBOXYLASE SUBUNIT A"/>
    <property type="match status" value="1"/>
</dbReference>
<evidence type="ECO:0000256" key="7">
    <source>
        <dbReference type="ARBA" id="ARBA00022723"/>
    </source>
</evidence>
<evidence type="ECO:0000259" key="19">
    <source>
        <dbReference type="PROSITE" id="PS50979"/>
    </source>
</evidence>
<dbReference type="Gene3D" id="3.40.50.20">
    <property type="match status" value="1"/>
</dbReference>
<dbReference type="InterPro" id="IPR011054">
    <property type="entry name" value="Rudment_hybrid_motif"/>
</dbReference>
<keyword evidence="11" id="KW-0460">Magnesium</keyword>
<proteinExistence type="predicted"/>
<organism evidence="20 21">
    <name type="scientific">Syntrophothermus lipocalidus (strain DSM 12680 / TGB-C1)</name>
    <dbReference type="NCBI Taxonomy" id="643648"/>
    <lineage>
        <taxon>Bacteria</taxon>
        <taxon>Bacillati</taxon>
        <taxon>Bacillota</taxon>
        <taxon>Clostridia</taxon>
        <taxon>Eubacteriales</taxon>
        <taxon>Syntrophomonadaceae</taxon>
        <taxon>Syntrophothermus</taxon>
    </lineage>
</organism>
<dbReference type="FunFam" id="3.30.470.20:FF:000028">
    <property type="entry name" value="Methylcrotonoyl-CoA carboxylase subunit alpha, mitochondrial"/>
    <property type="match status" value="1"/>
</dbReference>
<dbReference type="Proteomes" id="UP000000378">
    <property type="component" value="Chromosome"/>
</dbReference>
<dbReference type="InterPro" id="IPR051602">
    <property type="entry name" value="ACC_Biotin_Carboxylase"/>
</dbReference>
<comment type="function">
    <text evidence="1 17">This protein is a component of the acetyl coenzyme A carboxylase complex; first, biotin carboxylase catalyzes the carboxylation of the carrier protein and then the transcarboxylase transfers the carboxyl group to form malonyl-CoA.</text>
</comment>
<dbReference type="GO" id="GO:0005524">
    <property type="term" value="F:ATP binding"/>
    <property type="evidence" value="ECO:0007669"/>
    <property type="project" value="UniProtKB-UniRule"/>
</dbReference>
<gene>
    <name evidence="20" type="ordered locus">Slip_0423</name>
</gene>
<dbReference type="Gene3D" id="3.30.470.20">
    <property type="entry name" value="ATP-grasp fold, B domain"/>
    <property type="match status" value="1"/>
</dbReference>
<comment type="pathway">
    <text evidence="2 17">Lipid metabolism; malonyl-CoA biosynthesis; malonyl-CoA from acetyl-CoA: step 1/1.</text>
</comment>
<dbReference type="NCBIfam" id="NF006367">
    <property type="entry name" value="PRK08591.1"/>
    <property type="match status" value="1"/>
</dbReference>
<dbReference type="KEGG" id="slp:Slip_0423"/>
<evidence type="ECO:0000256" key="2">
    <source>
        <dbReference type="ARBA" id="ARBA00004956"/>
    </source>
</evidence>
<evidence type="ECO:0000256" key="5">
    <source>
        <dbReference type="ARBA" id="ARBA00022516"/>
    </source>
</evidence>
<dbReference type="FunFam" id="3.40.50.20:FF:000010">
    <property type="entry name" value="Propionyl-CoA carboxylase subunit alpha"/>
    <property type="match status" value="1"/>
</dbReference>
<dbReference type="EC" id="6.3.4.14" evidence="4 17"/>
<keyword evidence="12 17" id="KW-0443">Lipid metabolism</keyword>
<keyword evidence="8 16" id="KW-0547">Nucleotide-binding</keyword>
<dbReference type="SUPFAM" id="SSF52440">
    <property type="entry name" value="PreATP-grasp domain"/>
    <property type="match status" value="1"/>
</dbReference>
<dbReference type="InterPro" id="IPR005479">
    <property type="entry name" value="CPAse_ATP-bd"/>
</dbReference>
<evidence type="ECO:0000256" key="16">
    <source>
        <dbReference type="PROSITE-ProRule" id="PRU00409"/>
    </source>
</evidence>
<dbReference type="NCBIfam" id="TIGR00514">
    <property type="entry name" value="accC"/>
    <property type="match status" value="1"/>
</dbReference>
<dbReference type="PROSITE" id="PS00866">
    <property type="entry name" value="CPSASE_1"/>
    <property type="match status" value="1"/>
</dbReference>
<dbReference type="PROSITE" id="PS50975">
    <property type="entry name" value="ATP_GRASP"/>
    <property type="match status" value="1"/>
</dbReference>
<dbReference type="PANTHER" id="PTHR48095:SF2">
    <property type="entry name" value="BIOTIN CARBOXYLASE, CHLOROPLASTIC"/>
    <property type="match status" value="1"/>
</dbReference>
<dbReference type="GO" id="GO:0006633">
    <property type="term" value="P:fatty acid biosynthetic process"/>
    <property type="evidence" value="ECO:0007669"/>
    <property type="project" value="UniProtKB-KW"/>
</dbReference>
<feature type="domain" description="Biotin carboxylation" evidence="19">
    <location>
        <begin position="3"/>
        <end position="448"/>
    </location>
</feature>
<dbReference type="GO" id="GO:0004075">
    <property type="term" value="F:biotin carboxylase activity"/>
    <property type="evidence" value="ECO:0007669"/>
    <property type="project" value="UniProtKB-EC"/>
</dbReference>
<dbReference type="STRING" id="643648.Slip_0423"/>
<dbReference type="Gene3D" id="3.30.1490.20">
    <property type="entry name" value="ATP-grasp fold, A domain"/>
    <property type="match status" value="1"/>
</dbReference>
<evidence type="ECO:0000256" key="15">
    <source>
        <dbReference type="ARBA" id="ARBA00048600"/>
    </source>
</evidence>
<dbReference type="InterPro" id="IPR005481">
    <property type="entry name" value="BC-like_N"/>
</dbReference>
<keyword evidence="21" id="KW-1185">Reference proteome</keyword>
<dbReference type="InterPro" id="IPR016185">
    <property type="entry name" value="PreATP-grasp_dom_sf"/>
</dbReference>
<dbReference type="SMART" id="SM00878">
    <property type="entry name" value="Biotin_carb_C"/>
    <property type="match status" value="1"/>
</dbReference>
<keyword evidence="13 17" id="KW-0275">Fatty acid biosynthesis</keyword>
<evidence type="ECO:0000256" key="4">
    <source>
        <dbReference type="ARBA" id="ARBA00013263"/>
    </source>
</evidence>
<dbReference type="Pfam" id="PF02786">
    <property type="entry name" value="CPSase_L_D2"/>
    <property type="match status" value="1"/>
</dbReference>
<sequence length="452" mass="49864">MELFTKVLVANRGEIAVRIIRACRELGIKTVAVYSEADRNSLHVKLADEAVCIGGASSTRSYLNIPNIVAAANITNADAIHPGYGFLAENAYFAEMCETCDIKFIGPGSKAINAMGDKIRAREMVKKVGVPVVPGSEGAVKDLRQALELANEIGYPVLIKAASGGGGRGMRLAHNPKDMEKALATAQAEAQAAFGDGSVYIEKYIEEPRHIEIQVLGDEQGDLVYLGERDCSIQRRNQKLLEEAPSIFINEETRKRMGETAVLAARAAGYCSAGTVEFLVDKHHNFYFIEMNTRIQVEHPVTEMVTGIDIVKEQIRIAAGEPLGFIQDHIRIHGWAIECRINAEDPDMDFRPSPGTVTEYIPPGGPGIRVDSALYAGYSIPPFYDSLVAKVIAWGRDRNEAIARMDRALREFTIKGIKTTIPFHLKILENAFFQRGEVYTNFIQRRINPDGR</sequence>
<reference evidence="21" key="1">
    <citation type="journal article" date="2010" name="Stand. Genomic Sci.">
        <title>Complete genome sequence of Syntrophothermus lipocalidus type strain (TGB-C1T).</title>
        <authorList>
            <consortium name="US DOE Joint Genome Institute (JGI-PGF)"/>
            <person name="Djao O."/>
            <person name="Zhang X."/>
            <person name="Lucas S."/>
            <person name="Lapidus A."/>
            <person name="Glavina Del Rio T."/>
            <person name="Nolan M."/>
            <person name="Tice H."/>
            <person name="Cheng J."/>
            <person name="Han C."/>
            <person name="Tapia R."/>
            <person name="Goodwin L."/>
            <person name="Pitluck S."/>
            <person name="Liolios K."/>
            <person name="Ivanova N."/>
            <person name="Mavromatis K."/>
            <person name="Mikhailova N."/>
            <person name="Ovchinnikova G."/>
            <person name="Pati A."/>
            <person name="Brambilla E."/>
            <person name="Chen A."/>
            <person name="Palaniappan K."/>
            <person name="Land M."/>
            <person name="Hauser L."/>
            <person name="Chang Y."/>
            <person name="Jeffries C."/>
            <person name="Rohde M."/>
            <person name="Sikorski J."/>
            <person name="Spring S."/>
            <person name="Goker M."/>
            <person name="Detter J."/>
            <person name="Woyke T."/>
            <person name="Bristow J."/>
            <person name="Eisen J."/>
            <person name="Markowitz V."/>
            <person name="Hugenholtz P."/>
            <person name="Kyrpides N."/>
            <person name="Klenk H."/>
        </authorList>
    </citation>
    <scope>NUCLEOTIDE SEQUENCE [LARGE SCALE GENOMIC DNA]</scope>
    <source>
        <strain evidence="21">DSM 12680 / TGB-C1</strain>
    </source>
</reference>
<evidence type="ECO:0000256" key="6">
    <source>
        <dbReference type="ARBA" id="ARBA00022598"/>
    </source>
</evidence>
<evidence type="ECO:0000256" key="17">
    <source>
        <dbReference type="RuleBase" id="RU365063"/>
    </source>
</evidence>
<evidence type="ECO:0000313" key="21">
    <source>
        <dbReference type="Proteomes" id="UP000000378"/>
    </source>
</evidence>
<comment type="catalytic activity">
    <reaction evidence="15 17">
        <text>N(6)-biotinyl-L-lysyl-[protein] + hydrogencarbonate + ATP = N(6)-carboxybiotinyl-L-lysyl-[protein] + ADP + phosphate + H(+)</text>
        <dbReference type="Rhea" id="RHEA:13501"/>
        <dbReference type="Rhea" id="RHEA-COMP:10505"/>
        <dbReference type="Rhea" id="RHEA-COMP:10506"/>
        <dbReference type="ChEBI" id="CHEBI:15378"/>
        <dbReference type="ChEBI" id="CHEBI:17544"/>
        <dbReference type="ChEBI" id="CHEBI:30616"/>
        <dbReference type="ChEBI" id="CHEBI:43474"/>
        <dbReference type="ChEBI" id="CHEBI:83144"/>
        <dbReference type="ChEBI" id="CHEBI:83145"/>
        <dbReference type="ChEBI" id="CHEBI:456216"/>
        <dbReference type="EC" id="6.3.4.14"/>
    </reaction>
</comment>
<evidence type="ECO:0000256" key="13">
    <source>
        <dbReference type="ARBA" id="ARBA00023160"/>
    </source>
</evidence>
<dbReference type="SUPFAM" id="SSF56059">
    <property type="entry name" value="Glutathione synthetase ATP-binding domain-like"/>
    <property type="match status" value="1"/>
</dbReference>
<reference evidence="20 21" key="2">
    <citation type="journal article" date="2010" name="Stand. Genomic Sci.">
        <title>Complete genome sequence of Syntrophothermus lipocalidus type strain (TGB-C1).</title>
        <authorList>
            <person name="Djao O.D."/>
            <person name="Zhang X."/>
            <person name="Lucas S."/>
            <person name="Lapidus A."/>
            <person name="Del Rio T.G."/>
            <person name="Nolan M."/>
            <person name="Tice H."/>
            <person name="Cheng J.F."/>
            <person name="Han C."/>
            <person name="Tapia R."/>
            <person name="Goodwin L."/>
            <person name="Pitluck S."/>
            <person name="Liolios K."/>
            <person name="Ivanova N."/>
            <person name="Mavromatis K."/>
            <person name="Mikhailova N."/>
            <person name="Ovchinnikova G."/>
            <person name="Pati A."/>
            <person name="Brambilla E."/>
            <person name="Chen A."/>
            <person name="Palaniappan K."/>
            <person name="Land M."/>
            <person name="Hauser L."/>
            <person name="Chang Y.J."/>
            <person name="Jeffries C.D."/>
            <person name="Rohde M."/>
            <person name="Sikorski J."/>
            <person name="Spring S."/>
            <person name="Goker M."/>
            <person name="Detter J.C."/>
            <person name="Woyke T."/>
            <person name="Bristow J."/>
            <person name="Eisen J.A."/>
            <person name="Markowitz V."/>
            <person name="Hugenholtz P."/>
            <person name="Kyrpides N.C."/>
            <person name="Klenk H.P."/>
        </authorList>
    </citation>
    <scope>NUCLEOTIDE SEQUENCE [LARGE SCALE GENOMIC DNA]</scope>
    <source>
        <strain evidence="21">DSM 12680 / TGB-C1</strain>
    </source>
</reference>
<evidence type="ECO:0000256" key="8">
    <source>
        <dbReference type="ARBA" id="ARBA00022741"/>
    </source>
</evidence>
<keyword evidence="14 17" id="KW-0092">Biotin</keyword>
<dbReference type="EMBL" id="CP002048">
    <property type="protein sequence ID" value="ADI01207.1"/>
    <property type="molecule type" value="Genomic_DNA"/>
</dbReference>
<evidence type="ECO:0000256" key="9">
    <source>
        <dbReference type="ARBA" id="ARBA00022832"/>
    </source>
</evidence>
<dbReference type="PROSITE" id="PS00867">
    <property type="entry name" value="CPSASE_2"/>
    <property type="match status" value="1"/>
</dbReference>
<evidence type="ECO:0000256" key="3">
    <source>
        <dbReference type="ARBA" id="ARBA00011750"/>
    </source>
</evidence>
<dbReference type="HOGENOM" id="CLU_000395_3_2_9"/>
<keyword evidence="6 17" id="KW-0436">Ligase</keyword>
<accession>D7CKH2</accession>
<dbReference type="GO" id="GO:0046872">
    <property type="term" value="F:metal ion binding"/>
    <property type="evidence" value="ECO:0007669"/>
    <property type="project" value="UniProtKB-KW"/>
</dbReference>
<dbReference type="InterPro" id="IPR004549">
    <property type="entry name" value="Acetyl_CoA_COase_biotin_COase"/>
</dbReference>
<keyword evidence="9 17" id="KW-0276">Fatty acid metabolism</keyword>
<name>D7CKH2_SYNLT</name>
<evidence type="ECO:0000256" key="10">
    <source>
        <dbReference type="ARBA" id="ARBA00022840"/>
    </source>
</evidence>
<dbReference type="GO" id="GO:2001295">
    <property type="term" value="P:malonyl-CoA biosynthetic process"/>
    <property type="evidence" value="ECO:0007669"/>
    <property type="project" value="UniProtKB-UniPathway"/>
</dbReference>
<evidence type="ECO:0000256" key="1">
    <source>
        <dbReference type="ARBA" id="ARBA00003761"/>
    </source>
</evidence>
<keyword evidence="5 17" id="KW-0444">Lipid biosynthesis</keyword>
<keyword evidence="7" id="KW-0479">Metal-binding</keyword>
<dbReference type="FunFam" id="3.30.1490.20:FF:000018">
    <property type="entry name" value="Biotin carboxylase"/>
    <property type="match status" value="1"/>
</dbReference>
<evidence type="ECO:0000256" key="14">
    <source>
        <dbReference type="ARBA" id="ARBA00023267"/>
    </source>
</evidence>
<dbReference type="Pfam" id="PF00289">
    <property type="entry name" value="Biotin_carb_N"/>
    <property type="match status" value="1"/>
</dbReference>
<dbReference type="InterPro" id="IPR011761">
    <property type="entry name" value="ATP-grasp"/>
</dbReference>
<dbReference type="InterPro" id="IPR011764">
    <property type="entry name" value="Biotin_carboxylation_dom"/>
</dbReference>
<dbReference type="PROSITE" id="PS50979">
    <property type="entry name" value="BC"/>
    <property type="match status" value="1"/>
</dbReference>
<comment type="subunit">
    <text evidence="3 17">Acetyl-CoA carboxylase is a heterohexamer of biotin carboxyl carrier protein, biotin carboxylase and the two subunits of carboxyl transferase in a 2:2 complex.</text>
</comment>
<dbReference type="InterPro" id="IPR005482">
    <property type="entry name" value="Biotin_COase_C"/>
</dbReference>
<evidence type="ECO:0000313" key="20">
    <source>
        <dbReference type="EMBL" id="ADI01207.1"/>
    </source>
</evidence>
<dbReference type="UniPathway" id="UPA00655">
    <property type="reaction ID" value="UER00711"/>
</dbReference>
<evidence type="ECO:0000259" key="18">
    <source>
        <dbReference type="PROSITE" id="PS50975"/>
    </source>
</evidence>
<evidence type="ECO:0000256" key="12">
    <source>
        <dbReference type="ARBA" id="ARBA00023098"/>
    </source>
</evidence>
<dbReference type="eggNOG" id="COG0439">
    <property type="taxonomic scope" value="Bacteria"/>
</dbReference>
<dbReference type="SUPFAM" id="SSF51246">
    <property type="entry name" value="Rudiment single hybrid motif"/>
    <property type="match status" value="1"/>
</dbReference>
<feature type="domain" description="ATP-grasp" evidence="18">
    <location>
        <begin position="122"/>
        <end position="319"/>
    </location>
</feature>
<dbReference type="AlphaFoldDB" id="D7CKH2"/>
<evidence type="ECO:0000256" key="11">
    <source>
        <dbReference type="ARBA" id="ARBA00022842"/>
    </source>
</evidence>